<sequence length="582" mass="65704">MDNRDALISSINALNDRKERLLREISTIDEDLAIQHRQLARILNDDTPIYRLPNELLSEILISCQRAFAPSPRRRAVQPFQVIASHVSHRWRAVVLATPLLWNTIDLHILISNHTEGRMQAQLGAHLLRSGACFVDVTLDFLFMSAAEPYFDMLKKHAARWRRLAVATTHENVSAFSRLLADVKAPMLEHLSLSVGRPQNEADRPFSPRKPYITVLPTTLALWTGVDDDRSFTTTAPLLSFVRLAGYALGTLHPPLSAVTTLHLDGWTRHYISPEQLRTVLAAAPRLINLSLNQLIIHLPRDPTAPVPPPLVLSHLRQLRLRGPCSPAARFLSMVAMPVLHSLTLQHIDVFQSPNMPSVRSLTIDNCALDEIDVRGLFRTMPDVERFSMDESLPEIWEMLLPDVEGPGELTPDEEDEPWQDIVAWRAWREAMREEREERRTAVMMAAPRHWRKMHTLVLRDLQNMDVGNFCYLVTCIHDRARARALAASSRRGDDILPAADGMDVDSSDALSKQPSSSASASASTSSPRGLAKVCLDRRSRTVLRNKHKMTWLEERVVLENCDAPETWPEGLGYVDAHDLLE</sequence>
<dbReference type="EMBL" id="MU155347">
    <property type="protein sequence ID" value="KAF9475109.1"/>
    <property type="molecule type" value="Genomic_DNA"/>
</dbReference>
<name>A0A9P5YV12_9AGAR</name>
<gene>
    <name evidence="3" type="ORF">BDN70DRAFT_996651</name>
</gene>
<reference evidence="3" key="1">
    <citation type="submission" date="2020-11" db="EMBL/GenBank/DDBJ databases">
        <authorList>
            <consortium name="DOE Joint Genome Institute"/>
            <person name="Ahrendt S."/>
            <person name="Riley R."/>
            <person name="Andreopoulos W."/>
            <person name="Labutti K."/>
            <person name="Pangilinan J."/>
            <person name="Ruiz-Duenas F.J."/>
            <person name="Barrasa J.M."/>
            <person name="Sanchez-Garcia M."/>
            <person name="Camarero S."/>
            <person name="Miyauchi S."/>
            <person name="Serrano A."/>
            <person name="Linde D."/>
            <person name="Babiker R."/>
            <person name="Drula E."/>
            <person name="Ayuso-Fernandez I."/>
            <person name="Pacheco R."/>
            <person name="Padilla G."/>
            <person name="Ferreira P."/>
            <person name="Barriuso J."/>
            <person name="Kellner H."/>
            <person name="Castanera R."/>
            <person name="Alfaro M."/>
            <person name="Ramirez L."/>
            <person name="Pisabarro A.G."/>
            <person name="Kuo A."/>
            <person name="Tritt A."/>
            <person name="Lipzen A."/>
            <person name="He G."/>
            <person name="Yan M."/>
            <person name="Ng V."/>
            <person name="Cullen D."/>
            <person name="Martin F."/>
            <person name="Rosso M.-N."/>
            <person name="Henrissat B."/>
            <person name="Hibbett D."/>
            <person name="Martinez A.T."/>
            <person name="Grigoriev I.V."/>
        </authorList>
    </citation>
    <scope>NUCLEOTIDE SEQUENCE</scope>
    <source>
        <strain evidence="3">CIRM-BRFM 674</strain>
    </source>
</reference>
<feature type="coiled-coil region" evidence="1">
    <location>
        <begin position="4"/>
        <end position="31"/>
    </location>
</feature>
<dbReference type="OrthoDB" id="3203373at2759"/>
<dbReference type="Gene3D" id="1.20.1280.50">
    <property type="match status" value="1"/>
</dbReference>
<keyword evidence="4" id="KW-1185">Reference proteome</keyword>
<evidence type="ECO:0000256" key="1">
    <source>
        <dbReference type="SAM" id="Coils"/>
    </source>
</evidence>
<keyword evidence="1" id="KW-0175">Coiled coil</keyword>
<protein>
    <recommendedName>
        <fullName evidence="5">F-box domain-containing protein</fullName>
    </recommendedName>
</protein>
<proteinExistence type="predicted"/>
<dbReference type="Proteomes" id="UP000807469">
    <property type="component" value="Unassembled WGS sequence"/>
</dbReference>
<evidence type="ECO:0008006" key="5">
    <source>
        <dbReference type="Google" id="ProtNLM"/>
    </source>
</evidence>
<dbReference type="SUPFAM" id="SSF52047">
    <property type="entry name" value="RNI-like"/>
    <property type="match status" value="1"/>
</dbReference>
<comment type="caution">
    <text evidence="3">The sequence shown here is derived from an EMBL/GenBank/DDBJ whole genome shotgun (WGS) entry which is preliminary data.</text>
</comment>
<dbReference type="AlphaFoldDB" id="A0A9P5YV12"/>
<feature type="region of interest" description="Disordered" evidence="2">
    <location>
        <begin position="496"/>
        <end position="527"/>
    </location>
</feature>
<evidence type="ECO:0000256" key="2">
    <source>
        <dbReference type="SAM" id="MobiDB-lite"/>
    </source>
</evidence>
<accession>A0A9P5YV12</accession>
<dbReference type="InterPro" id="IPR032675">
    <property type="entry name" value="LRR_dom_sf"/>
</dbReference>
<dbReference type="Gene3D" id="3.80.10.10">
    <property type="entry name" value="Ribonuclease Inhibitor"/>
    <property type="match status" value="1"/>
</dbReference>
<evidence type="ECO:0000313" key="4">
    <source>
        <dbReference type="Proteomes" id="UP000807469"/>
    </source>
</evidence>
<feature type="compositionally biased region" description="Low complexity" evidence="2">
    <location>
        <begin position="508"/>
        <end position="527"/>
    </location>
</feature>
<evidence type="ECO:0000313" key="3">
    <source>
        <dbReference type="EMBL" id="KAF9475109.1"/>
    </source>
</evidence>
<organism evidence="3 4">
    <name type="scientific">Pholiota conissans</name>
    <dbReference type="NCBI Taxonomy" id="109636"/>
    <lineage>
        <taxon>Eukaryota</taxon>
        <taxon>Fungi</taxon>
        <taxon>Dikarya</taxon>
        <taxon>Basidiomycota</taxon>
        <taxon>Agaricomycotina</taxon>
        <taxon>Agaricomycetes</taxon>
        <taxon>Agaricomycetidae</taxon>
        <taxon>Agaricales</taxon>
        <taxon>Agaricineae</taxon>
        <taxon>Strophariaceae</taxon>
        <taxon>Pholiota</taxon>
    </lineage>
</organism>